<feature type="domain" description="Ketopantoate reductase C-terminal" evidence="6">
    <location>
        <begin position="178"/>
        <end position="301"/>
    </location>
</feature>
<evidence type="ECO:0000313" key="7">
    <source>
        <dbReference type="EMBL" id="MEL5987545.1"/>
    </source>
</evidence>
<feature type="domain" description="Ketopantoate reductase N-terminal" evidence="5">
    <location>
        <begin position="6"/>
        <end position="145"/>
    </location>
</feature>
<keyword evidence="8" id="KW-1185">Reference proteome</keyword>
<dbReference type="NCBIfam" id="TIGR00745">
    <property type="entry name" value="apbA_panE"/>
    <property type="match status" value="1"/>
</dbReference>
<evidence type="ECO:0000259" key="6">
    <source>
        <dbReference type="Pfam" id="PF08546"/>
    </source>
</evidence>
<dbReference type="EC" id="1.1.1.169" evidence="4"/>
<proteinExistence type="inferred from homology"/>
<dbReference type="PANTHER" id="PTHR21708">
    <property type="entry name" value="PROBABLE 2-DEHYDROPANTOATE 2-REDUCTASE"/>
    <property type="match status" value="1"/>
</dbReference>
<comment type="pathway">
    <text evidence="4">Cofactor biosynthesis; (R)-pantothenate biosynthesis; (R)-pantoate from 3-methyl-2-oxobutanoate: step 2/2.</text>
</comment>
<dbReference type="InterPro" id="IPR013328">
    <property type="entry name" value="6PGD_dom2"/>
</dbReference>
<dbReference type="Pfam" id="PF02558">
    <property type="entry name" value="ApbA"/>
    <property type="match status" value="1"/>
</dbReference>
<dbReference type="Gene3D" id="3.40.50.720">
    <property type="entry name" value="NAD(P)-binding Rossmann-like Domain"/>
    <property type="match status" value="1"/>
</dbReference>
<comment type="similarity">
    <text evidence="1 4">Belongs to the ketopantoate reductase family.</text>
</comment>
<protein>
    <recommendedName>
        <fullName evidence="4">2-dehydropantoate 2-reductase</fullName>
        <ecNumber evidence="4">1.1.1.169</ecNumber>
    </recommendedName>
    <alternativeName>
        <fullName evidence="4">Ketopantoate reductase</fullName>
    </alternativeName>
</protein>
<keyword evidence="2 4" id="KW-0521">NADP</keyword>
<evidence type="ECO:0000256" key="3">
    <source>
        <dbReference type="ARBA" id="ARBA00023002"/>
    </source>
</evidence>
<dbReference type="InterPro" id="IPR051402">
    <property type="entry name" value="KPR-Related"/>
</dbReference>
<evidence type="ECO:0000256" key="4">
    <source>
        <dbReference type="RuleBase" id="RU362068"/>
    </source>
</evidence>
<dbReference type="PANTHER" id="PTHR21708:SF26">
    <property type="entry name" value="2-DEHYDROPANTOATE 2-REDUCTASE"/>
    <property type="match status" value="1"/>
</dbReference>
<dbReference type="InterPro" id="IPR013752">
    <property type="entry name" value="KPA_reductase"/>
</dbReference>
<evidence type="ECO:0000256" key="2">
    <source>
        <dbReference type="ARBA" id="ARBA00022857"/>
    </source>
</evidence>
<comment type="catalytic activity">
    <reaction evidence="4">
        <text>(R)-pantoate + NADP(+) = 2-dehydropantoate + NADPH + H(+)</text>
        <dbReference type="Rhea" id="RHEA:16233"/>
        <dbReference type="ChEBI" id="CHEBI:11561"/>
        <dbReference type="ChEBI" id="CHEBI:15378"/>
        <dbReference type="ChEBI" id="CHEBI:15980"/>
        <dbReference type="ChEBI" id="CHEBI:57783"/>
        <dbReference type="ChEBI" id="CHEBI:58349"/>
        <dbReference type="EC" id="1.1.1.169"/>
    </reaction>
</comment>
<evidence type="ECO:0000259" key="5">
    <source>
        <dbReference type="Pfam" id="PF02558"/>
    </source>
</evidence>
<keyword evidence="3 4" id="KW-0560">Oxidoreductase</keyword>
<evidence type="ECO:0000256" key="1">
    <source>
        <dbReference type="ARBA" id="ARBA00007870"/>
    </source>
</evidence>
<keyword evidence="4" id="KW-0566">Pantothenate biosynthesis</keyword>
<dbReference type="InterPro" id="IPR008927">
    <property type="entry name" value="6-PGluconate_DH-like_C_sf"/>
</dbReference>
<dbReference type="InterPro" id="IPR036291">
    <property type="entry name" value="NAD(P)-bd_dom_sf"/>
</dbReference>
<dbReference type="InterPro" id="IPR003710">
    <property type="entry name" value="ApbA"/>
</dbReference>
<name>A0ABU9LHW7_9BACL</name>
<organism evidence="7 8">
    <name type="scientific">Kurthia gibsonii</name>
    <dbReference type="NCBI Taxonomy" id="33946"/>
    <lineage>
        <taxon>Bacteria</taxon>
        <taxon>Bacillati</taxon>
        <taxon>Bacillota</taxon>
        <taxon>Bacilli</taxon>
        <taxon>Bacillales</taxon>
        <taxon>Caryophanaceae</taxon>
        <taxon>Kurthia</taxon>
    </lineage>
</organism>
<evidence type="ECO:0000313" key="8">
    <source>
        <dbReference type="Proteomes" id="UP001398420"/>
    </source>
</evidence>
<dbReference type="SUPFAM" id="SSF48179">
    <property type="entry name" value="6-phosphogluconate dehydrogenase C-terminal domain-like"/>
    <property type="match status" value="1"/>
</dbReference>
<dbReference type="InterPro" id="IPR013332">
    <property type="entry name" value="KPR_N"/>
</dbReference>
<reference evidence="7 8" key="1">
    <citation type="submission" date="2024-04" db="EMBL/GenBank/DDBJ databases">
        <authorList>
            <person name="Wu Y.S."/>
            <person name="Zhang L."/>
        </authorList>
    </citation>
    <scope>NUCLEOTIDE SEQUENCE [LARGE SCALE GENOMIC DNA]</scope>
    <source>
        <strain evidence="7 8">KG-01</strain>
    </source>
</reference>
<comment type="function">
    <text evidence="4">Catalyzes the NADPH-dependent reduction of ketopantoate into pantoic acid.</text>
</comment>
<gene>
    <name evidence="7" type="ORF">AAF454_03770</name>
</gene>
<sequence>MKIQQVAIVGLGALGVLYAEHFSKRLPKERVEVIADVTRIERYKRDGIFCNGEPCTFHYVTPEQATPADLILIATKFDGLSEAIEMIHPIVQKQTIILSVLNGIISEEEIAKVFGVEHTLYCVAQGMDALKTGNHMTYVNKGLLCIGADLEGMELERLHTVTKFFDETEFPYEVDPQMRHRLWGKFMLNVGVNQTVAAIEGTFHDVQIEGEARDMMISAMREVIKIGQAEGIALSEKDLAYWLDILATLNPEGKPSMAQDVDAKRKSELPLFAGTIQKLGVEHQIATPTNDKLYAIIQAKESNY</sequence>
<comment type="caution">
    <text evidence="7">The sequence shown here is derived from an EMBL/GenBank/DDBJ whole genome shotgun (WGS) entry which is preliminary data.</text>
</comment>
<dbReference type="Pfam" id="PF08546">
    <property type="entry name" value="ApbA_C"/>
    <property type="match status" value="1"/>
</dbReference>
<dbReference type="Proteomes" id="UP001398420">
    <property type="component" value="Unassembled WGS sequence"/>
</dbReference>
<dbReference type="EMBL" id="JBCEWA010000002">
    <property type="protein sequence ID" value="MEL5987545.1"/>
    <property type="molecule type" value="Genomic_DNA"/>
</dbReference>
<accession>A0ABU9LHW7</accession>
<dbReference type="SUPFAM" id="SSF51735">
    <property type="entry name" value="NAD(P)-binding Rossmann-fold domains"/>
    <property type="match status" value="1"/>
</dbReference>
<dbReference type="Gene3D" id="1.10.1040.10">
    <property type="entry name" value="N-(1-d-carboxylethyl)-l-norvaline Dehydrogenase, domain 2"/>
    <property type="match status" value="1"/>
</dbReference>